<organism evidence="2 3">
    <name type="scientific">Zalerion maritima</name>
    <dbReference type="NCBI Taxonomy" id="339359"/>
    <lineage>
        <taxon>Eukaryota</taxon>
        <taxon>Fungi</taxon>
        <taxon>Dikarya</taxon>
        <taxon>Ascomycota</taxon>
        <taxon>Pezizomycotina</taxon>
        <taxon>Sordariomycetes</taxon>
        <taxon>Lulworthiomycetidae</taxon>
        <taxon>Lulworthiales</taxon>
        <taxon>Lulworthiaceae</taxon>
        <taxon>Zalerion</taxon>
    </lineage>
</organism>
<evidence type="ECO:0000256" key="1">
    <source>
        <dbReference type="SAM" id="Phobius"/>
    </source>
</evidence>
<reference evidence="2" key="1">
    <citation type="submission" date="2022-07" db="EMBL/GenBank/DDBJ databases">
        <title>Draft genome sequence of Zalerion maritima ATCC 34329, a (micro)plastics degrading marine fungus.</title>
        <authorList>
            <person name="Paco A."/>
            <person name="Goncalves M.F.M."/>
            <person name="Rocha-Santos T.A.P."/>
            <person name="Alves A."/>
        </authorList>
    </citation>
    <scope>NUCLEOTIDE SEQUENCE</scope>
    <source>
        <strain evidence="2">ATCC 34329</strain>
    </source>
</reference>
<dbReference type="EMBL" id="JAKWBI020000160">
    <property type="protein sequence ID" value="KAJ2901234.1"/>
    <property type="molecule type" value="Genomic_DNA"/>
</dbReference>
<proteinExistence type="predicted"/>
<protein>
    <submittedName>
        <fullName evidence="2">Uncharacterized protein</fullName>
    </submittedName>
</protein>
<sequence>MSPIVTRTVPRIATRVVQRRQASTMAGMRRWAQSFEPHPFERIPVSTNAQAGDYAKMFKRSASAFAFYVPGLAIILGWPYLGAQLLQGHVSFTINHNNHAFTGTYSDAKRHEPNHCHRK</sequence>
<feature type="transmembrane region" description="Helical" evidence="1">
    <location>
        <begin position="62"/>
        <end position="81"/>
    </location>
</feature>
<dbReference type="AlphaFoldDB" id="A0AAD5RPF9"/>
<dbReference type="Proteomes" id="UP001201980">
    <property type="component" value="Unassembled WGS sequence"/>
</dbReference>
<name>A0AAD5RPF9_9PEZI</name>
<evidence type="ECO:0000313" key="2">
    <source>
        <dbReference type="EMBL" id="KAJ2901234.1"/>
    </source>
</evidence>
<evidence type="ECO:0000313" key="3">
    <source>
        <dbReference type="Proteomes" id="UP001201980"/>
    </source>
</evidence>
<gene>
    <name evidence="2" type="ORF">MKZ38_002098</name>
</gene>
<keyword evidence="3" id="KW-1185">Reference proteome</keyword>
<keyword evidence="1" id="KW-0812">Transmembrane</keyword>
<keyword evidence="1" id="KW-0472">Membrane</keyword>
<comment type="caution">
    <text evidence="2">The sequence shown here is derived from an EMBL/GenBank/DDBJ whole genome shotgun (WGS) entry which is preliminary data.</text>
</comment>
<accession>A0AAD5RPF9</accession>
<keyword evidence="1" id="KW-1133">Transmembrane helix</keyword>